<keyword evidence="4 6" id="KW-0067">ATP-binding</keyword>
<keyword evidence="1 6" id="KW-0436">Ligase</keyword>
<dbReference type="PANTHER" id="PTHR43033:SF5">
    <property type="entry name" value="TRNA(ILE)-LYSIDINE SYNTHETASE"/>
    <property type="match status" value="1"/>
</dbReference>
<accession>A0A4R5PIR1</accession>
<feature type="domain" description="tRNA(Ile)-lysidine/2-thiocytidine synthase N-terminal" evidence="7">
    <location>
        <begin position="26"/>
        <end position="203"/>
    </location>
</feature>
<dbReference type="NCBIfam" id="TIGR02432">
    <property type="entry name" value="lysidine_TilS_N"/>
    <property type="match status" value="1"/>
</dbReference>
<dbReference type="InterPro" id="IPR014729">
    <property type="entry name" value="Rossmann-like_a/b/a_fold"/>
</dbReference>
<evidence type="ECO:0000256" key="4">
    <source>
        <dbReference type="ARBA" id="ARBA00022840"/>
    </source>
</evidence>
<keyword evidence="3 6" id="KW-0547">Nucleotide-binding</keyword>
<dbReference type="CDD" id="cd01992">
    <property type="entry name" value="TilS_N"/>
    <property type="match status" value="1"/>
</dbReference>
<dbReference type="AlphaFoldDB" id="A0A4R5PIR1"/>
<comment type="similarity">
    <text evidence="6">Belongs to the tRNA(Ile)-lysidine synthase family.</text>
</comment>
<dbReference type="InterPro" id="IPR012795">
    <property type="entry name" value="tRNA_Ile_lys_synt_N"/>
</dbReference>
<evidence type="ECO:0000313" key="8">
    <source>
        <dbReference type="EMBL" id="TDH35126.1"/>
    </source>
</evidence>
<comment type="subcellular location">
    <subcellularLocation>
        <location evidence="6">Cytoplasm</location>
    </subcellularLocation>
</comment>
<feature type="binding site" evidence="6">
    <location>
        <begin position="31"/>
        <end position="36"/>
    </location>
    <ligand>
        <name>ATP</name>
        <dbReference type="ChEBI" id="CHEBI:30616"/>
    </ligand>
</feature>
<evidence type="ECO:0000256" key="6">
    <source>
        <dbReference type="HAMAP-Rule" id="MF_01161"/>
    </source>
</evidence>
<keyword evidence="2 6" id="KW-0819">tRNA processing</keyword>
<protein>
    <recommendedName>
        <fullName evidence="6">tRNA(Ile)-lysidine synthase</fullName>
        <ecNumber evidence="6">6.3.4.19</ecNumber>
    </recommendedName>
    <alternativeName>
        <fullName evidence="6">tRNA(Ile)-2-lysyl-cytidine synthase</fullName>
    </alternativeName>
    <alternativeName>
        <fullName evidence="6">tRNA(Ile)-lysidine synthetase</fullName>
    </alternativeName>
</protein>
<dbReference type="InterPro" id="IPR012094">
    <property type="entry name" value="tRNA_Ile_lys_synt"/>
</dbReference>
<dbReference type="Pfam" id="PF01171">
    <property type="entry name" value="ATP_bind_3"/>
    <property type="match status" value="1"/>
</dbReference>
<dbReference type="GO" id="GO:0005524">
    <property type="term" value="F:ATP binding"/>
    <property type="evidence" value="ECO:0007669"/>
    <property type="project" value="UniProtKB-UniRule"/>
</dbReference>
<dbReference type="GO" id="GO:0032267">
    <property type="term" value="F:tRNA(Ile)-lysidine synthase activity"/>
    <property type="evidence" value="ECO:0007669"/>
    <property type="project" value="UniProtKB-EC"/>
</dbReference>
<evidence type="ECO:0000256" key="5">
    <source>
        <dbReference type="ARBA" id="ARBA00048539"/>
    </source>
</evidence>
<organism evidence="8 9">
    <name type="scientific">Pseudohoeflea suaedae</name>
    <dbReference type="NCBI Taxonomy" id="877384"/>
    <lineage>
        <taxon>Bacteria</taxon>
        <taxon>Pseudomonadati</taxon>
        <taxon>Pseudomonadota</taxon>
        <taxon>Alphaproteobacteria</taxon>
        <taxon>Hyphomicrobiales</taxon>
        <taxon>Rhizobiaceae</taxon>
        <taxon>Pseudohoeflea</taxon>
    </lineage>
</organism>
<comment type="caution">
    <text evidence="8">The sequence shown here is derived from an EMBL/GenBank/DDBJ whole genome shotgun (WGS) entry which is preliminary data.</text>
</comment>
<dbReference type="EC" id="6.3.4.19" evidence="6"/>
<name>A0A4R5PIR1_9HYPH</name>
<evidence type="ECO:0000259" key="7">
    <source>
        <dbReference type="Pfam" id="PF01171"/>
    </source>
</evidence>
<proteinExistence type="inferred from homology"/>
<dbReference type="GO" id="GO:0006400">
    <property type="term" value="P:tRNA modification"/>
    <property type="evidence" value="ECO:0007669"/>
    <property type="project" value="UniProtKB-UniRule"/>
</dbReference>
<keyword evidence="9" id="KW-1185">Reference proteome</keyword>
<dbReference type="EMBL" id="SMSI01000003">
    <property type="protein sequence ID" value="TDH35126.1"/>
    <property type="molecule type" value="Genomic_DNA"/>
</dbReference>
<comment type="domain">
    <text evidence="6">The N-terminal region contains the highly conserved SGGXDS motif, predicted to be a P-loop motif involved in ATP binding.</text>
</comment>
<evidence type="ECO:0000256" key="2">
    <source>
        <dbReference type="ARBA" id="ARBA00022694"/>
    </source>
</evidence>
<gene>
    <name evidence="6 8" type="primary">tilS</name>
    <name evidence="8" type="ORF">E2A64_15565</name>
</gene>
<sequence>MPGADGASVLRAAARFLDHFTDSRRIGVAVSGGSDSTGLLSALVGAAGPDRVVALTVDHGLRRESAAEARGVAELSDRLGAHHETLHWLGGKPKTGIQAAARAARYDLLSDAARRLDLAAILTAHTAGDQAETLAMRNARGIESEGNTGIPPATLRDETVWFLRPLLHLSRQAIRRHLRAARLGWVEDPSNMDHTFERVRVRQAGVDAQGLRSSWLIRTERAKRTGEAIANRASRNEDDVFALDMAGLERDVALSCLRTLVDMAGGRDRGLDRHGVERLAEFAGTPGASRLTVGRVLLHRRGDHITIRRERRNVAQSAIEPGDELLWDGRYRIANRNRVERVAVSGAGQYGILPELSVRKEGIEVRIENLDATRICGRASRLMPVFEKSRADALAALAGRPGFGACPWTDWMSVSEPE</sequence>
<dbReference type="GO" id="GO:0005737">
    <property type="term" value="C:cytoplasm"/>
    <property type="evidence" value="ECO:0007669"/>
    <property type="project" value="UniProtKB-SubCell"/>
</dbReference>
<reference evidence="8 9" key="1">
    <citation type="journal article" date="2013" name="Int. J. Syst. Evol. Microbiol.">
        <title>Hoeflea suaedae sp. nov., an endophytic bacterium isolated from the root of the halophyte Suaeda maritima.</title>
        <authorList>
            <person name="Chung E.J."/>
            <person name="Park J.A."/>
            <person name="Pramanik P."/>
            <person name="Bibi F."/>
            <person name="Jeon C.O."/>
            <person name="Chung Y.R."/>
        </authorList>
    </citation>
    <scope>NUCLEOTIDE SEQUENCE [LARGE SCALE GENOMIC DNA]</scope>
    <source>
        <strain evidence="8 9">YC6898</strain>
    </source>
</reference>
<comment type="function">
    <text evidence="6">Ligates lysine onto the cytidine present at position 34 of the AUA codon-specific tRNA(Ile) that contains the anticodon CAU, in an ATP-dependent manner. Cytidine is converted to lysidine, thus changing the amino acid specificity of the tRNA from methionine to isoleucine.</text>
</comment>
<dbReference type="OrthoDB" id="9807403at2"/>
<dbReference type="RefSeq" id="WP_133285411.1">
    <property type="nucleotide sequence ID" value="NZ_SMSI01000003.1"/>
</dbReference>
<dbReference type="Gene3D" id="3.40.50.620">
    <property type="entry name" value="HUPs"/>
    <property type="match status" value="1"/>
</dbReference>
<dbReference type="HAMAP" id="MF_01161">
    <property type="entry name" value="tRNA_Ile_lys_synt"/>
    <property type="match status" value="1"/>
</dbReference>
<evidence type="ECO:0000313" key="9">
    <source>
        <dbReference type="Proteomes" id="UP000295131"/>
    </source>
</evidence>
<dbReference type="SUPFAM" id="SSF52402">
    <property type="entry name" value="Adenine nucleotide alpha hydrolases-like"/>
    <property type="match status" value="1"/>
</dbReference>
<evidence type="ECO:0000256" key="3">
    <source>
        <dbReference type="ARBA" id="ARBA00022741"/>
    </source>
</evidence>
<evidence type="ECO:0000256" key="1">
    <source>
        <dbReference type="ARBA" id="ARBA00022598"/>
    </source>
</evidence>
<comment type="catalytic activity">
    <reaction evidence="5 6">
        <text>cytidine(34) in tRNA(Ile2) + L-lysine + ATP = lysidine(34) in tRNA(Ile2) + AMP + diphosphate + H(+)</text>
        <dbReference type="Rhea" id="RHEA:43744"/>
        <dbReference type="Rhea" id="RHEA-COMP:10625"/>
        <dbReference type="Rhea" id="RHEA-COMP:10670"/>
        <dbReference type="ChEBI" id="CHEBI:15378"/>
        <dbReference type="ChEBI" id="CHEBI:30616"/>
        <dbReference type="ChEBI" id="CHEBI:32551"/>
        <dbReference type="ChEBI" id="CHEBI:33019"/>
        <dbReference type="ChEBI" id="CHEBI:82748"/>
        <dbReference type="ChEBI" id="CHEBI:83665"/>
        <dbReference type="ChEBI" id="CHEBI:456215"/>
        <dbReference type="EC" id="6.3.4.19"/>
    </reaction>
</comment>
<dbReference type="Proteomes" id="UP000295131">
    <property type="component" value="Unassembled WGS sequence"/>
</dbReference>
<dbReference type="PANTHER" id="PTHR43033">
    <property type="entry name" value="TRNA(ILE)-LYSIDINE SYNTHASE-RELATED"/>
    <property type="match status" value="1"/>
</dbReference>
<dbReference type="InterPro" id="IPR011063">
    <property type="entry name" value="TilS/TtcA_N"/>
</dbReference>
<keyword evidence="6" id="KW-0963">Cytoplasm</keyword>